<proteinExistence type="predicted"/>
<reference evidence="2" key="1">
    <citation type="submission" date="2016-11" db="EMBL/GenBank/DDBJ databases">
        <authorList>
            <person name="Varghese N."/>
            <person name="Submissions S."/>
        </authorList>
    </citation>
    <scope>NUCLEOTIDE SEQUENCE [LARGE SCALE GENOMIC DNA]</scope>
    <source>
        <strain evidence="2">UWOS</strain>
    </source>
</reference>
<organism evidence="1 2">
    <name type="scientific">Fibrobacter intestinalis</name>
    <dbReference type="NCBI Taxonomy" id="28122"/>
    <lineage>
        <taxon>Bacteria</taxon>
        <taxon>Pseudomonadati</taxon>
        <taxon>Fibrobacterota</taxon>
        <taxon>Fibrobacteria</taxon>
        <taxon>Fibrobacterales</taxon>
        <taxon>Fibrobacteraceae</taxon>
        <taxon>Fibrobacter</taxon>
    </lineage>
</organism>
<keyword evidence="2" id="KW-1185">Reference proteome</keyword>
<dbReference type="EMBL" id="FRAW01000008">
    <property type="protein sequence ID" value="SHK50795.1"/>
    <property type="molecule type" value="Genomic_DNA"/>
</dbReference>
<evidence type="ECO:0000313" key="2">
    <source>
        <dbReference type="Proteomes" id="UP000184275"/>
    </source>
</evidence>
<dbReference type="RefSeq" id="WP_073303364.1">
    <property type="nucleotide sequence ID" value="NZ_FRAW01000008.1"/>
</dbReference>
<accession>A0A1M6T1D1</accession>
<name>A0A1M6T1D1_9BACT</name>
<dbReference type="Proteomes" id="UP000184275">
    <property type="component" value="Unassembled WGS sequence"/>
</dbReference>
<sequence>MSNAVYITASLPFLKFGDPPPFSISELRNRCSAVMTEEELATFDSLVNGEECDDPFASAYMAHEIQLKNVVGHARAASWGPEVRFSERQFPGYDVTFAKMVSEAYAKQNPLEREQELDKTRFWLVDELARGEDSMAAVYAFVIKLKICERWSRISAEAGNAAVLKVINDNDPAYNRDDRRS</sequence>
<protein>
    <submittedName>
        <fullName evidence="1">Uncharacterized protein</fullName>
    </submittedName>
</protein>
<evidence type="ECO:0000313" key="1">
    <source>
        <dbReference type="EMBL" id="SHK50795.1"/>
    </source>
</evidence>
<dbReference type="AlphaFoldDB" id="A0A1M6T1D1"/>
<gene>
    <name evidence="1" type="ORF">SAMN05720469_10839</name>
</gene>